<evidence type="ECO:0000256" key="1">
    <source>
        <dbReference type="RuleBase" id="RU003513"/>
    </source>
</evidence>
<dbReference type="SUPFAM" id="SSF53756">
    <property type="entry name" value="UDP-Glycosyltransferase/glycogen phosphorylase"/>
    <property type="match status" value="1"/>
</dbReference>
<feature type="domain" description="UDP-N-acetylglucosamine 2-epimerase" evidence="2">
    <location>
        <begin position="22"/>
        <end position="360"/>
    </location>
</feature>
<dbReference type="RefSeq" id="WP_164042072.1">
    <property type="nucleotide sequence ID" value="NZ_JAAGNZ010000002.1"/>
</dbReference>
<comment type="similarity">
    <text evidence="1">Belongs to the UDP-N-acetylglucosamine 2-epimerase family.</text>
</comment>
<proteinExistence type="inferred from homology"/>
<organism evidence="3 4">
    <name type="scientific">Spirosoma agri</name>
    <dbReference type="NCBI Taxonomy" id="1987381"/>
    <lineage>
        <taxon>Bacteria</taxon>
        <taxon>Pseudomonadati</taxon>
        <taxon>Bacteroidota</taxon>
        <taxon>Cytophagia</taxon>
        <taxon>Cytophagales</taxon>
        <taxon>Cytophagaceae</taxon>
        <taxon>Spirosoma</taxon>
    </lineage>
</organism>
<dbReference type="EMBL" id="JAAGNZ010000002">
    <property type="protein sequence ID" value="NEU69598.1"/>
    <property type="molecule type" value="Genomic_DNA"/>
</dbReference>
<gene>
    <name evidence="3" type="primary">wecB</name>
    <name evidence="3" type="ORF">GK091_22145</name>
</gene>
<dbReference type="Gene3D" id="3.40.50.2000">
    <property type="entry name" value="Glycogen Phosphorylase B"/>
    <property type="match status" value="2"/>
</dbReference>
<dbReference type="Proteomes" id="UP000477386">
    <property type="component" value="Unassembled WGS sequence"/>
</dbReference>
<sequence>MKILTVVGARPNFIKAAPLHRAFRQYPTIESKIVHTGQHYDARMSAIFFRELDLPEPDYTLGISTGTQVQQLAEIMLRFEDVLTAEQPDWVLVVGDVTSTLACALVANKMGVRVAHVEAGLRSGDRKMPEEINRILTDSIADLLFVTEQAGLDNLKREGIADEKVRFVGNVMIDSLAYSRMKANEQNTVGQLGLLPGGYVVMTMHRPGNVDTEAGLTNLVAIVERVARDKTVLFPVHPRTRSNLVRYGLLGCLTMIPNVRLLEPQGYLAFLNLLEHAAIVITDSGGVQEETTYLRVPCLTLRQSTERPVTVELGTNQLLAKLDPDSVRERVTDILTCGAKQSLTPPLWDGNAATRIAAALLETRS</sequence>
<dbReference type="CDD" id="cd03786">
    <property type="entry name" value="GTB_UDP-GlcNAc_2-Epimerase"/>
    <property type="match status" value="1"/>
</dbReference>
<reference evidence="3 4" key="1">
    <citation type="submission" date="2020-02" db="EMBL/GenBank/DDBJ databases">
        <title>Draft genome sequence of two Spirosoma agri KCTC 52727 and Spirosoma terrae KCTC 52035.</title>
        <authorList>
            <person name="Rojas J."/>
            <person name="Ambika Manirajan B."/>
            <person name="Ratering S."/>
            <person name="Suarez C."/>
            <person name="Schnell S."/>
        </authorList>
    </citation>
    <scope>NUCLEOTIDE SEQUENCE [LARGE SCALE GENOMIC DNA]</scope>
    <source>
        <strain evidence="3 4">KCTC 52727</strain>
    </source>
</reference>
<name>A0A6M0IMW2_9BACT</name>
<accession>A0A6M0IMW2</accession>
<dbReference type="GO" id="GO:0008761">
    <property type="term" value="F:UDP-N-acetylglucosamine 2-epimerase activity"/>
    <property type="evidence" value="ECO:0007669"/>
    <property type="project" value="UniProtKB-EC"/>
</dbReference>
<evidence type="ECO:0000313" key="4">
    <source>
        <dbReference type="Proteomes" id="UP000477386"/>
    </source>
</evidence>
<dbReference type="PANTHER" id="PTHR43174:SF1">
    <property type="entry name" value="UDP-N-ACETYLGLUCOSAMINE 2-EPIMERASE"/>
    <property type="match status" value="1"/>
</dbReference>
<evidence type="ECO:0000313" key="3">
    <source>
        <dbReference type="EMBL" id="NEU69598.1"/>
    </source>
</evidence>
<dbReference type="InterPro" id="IPR029767">
    <property type="entry name" value="WecB-like"/>
</dbReference>
<evidence type="ECO:0000259" key="2">
    <source>
        <dbReference type="Pfam" id="PF02350"/>
    </source>
</evidence>
<keyword evidence="4" id="KW-1185">Reference proteome</keyword>
<dbReference type="InterPro" id="IPR003331">
    <property type="entry name" value="UDP_GlcNAc_Epimerase_2_dom"/>
</dbReference>
<dbReference type="AlphaFoldDB" id="A0A6M0IMW2"/>
<protein>
    <submittedName>
        <fullName evidence="3">UDP-N-acetylglucosamine 2-epimerase (Non-hydrolyzing)</fullName>
        <ecNumber evidence="3">5.1.3.14</ecNumber>
    </submittedName>
</protein>
<dbReference type="Pfam" id="PF02350">
    <property type="entry name" value="Epimerase_2"/>
    <property type="match status" value="1"/>
</dbReference>
<dbReference type="EC" id="5.1.3.14" evidence="3"/>
<dbReference type="NCBIfam" id="TIGR00236">
    <property type="entry name" value="wecB"/>
    <property type="match status" value="1"/>
</dbReference>
<dbReference type="PANTHER" id="PTHR43174">
    <property type="entry name" value="UDP-N-ACETYLGLUCOSAMINE 2-EPIMERASE"/>
    <property type="match status" value="1"/>
</dbReference>
<comment type="caution">
    <text evidence="3">The sequence shown here is derived from an EMBL/GenBank/DDBJ whole genome shotgun (WGS) entry which is preliminary data.</text>
</comment>
<keyword evidence="1 3" id="KW-0413">Isomerase</keyword>